<keyword evidence="3" id="KW-0067">ATP-binding</keyword>
<dbReference type="Gene3D" id="3.40.50.300">
    <property type="entry name" value="P-loop containing nucleotide triphosphate hydrolases"/>
    <property type="match status" value="1"/>
</dbReference>
<dbReference type="InterPro" id="IPR003593">
    <property type="entry name" value="AAA+_ATPase"/>
</dbReference>
<protein>
    <submittedName>
        <fullName evidence="5">AAA family ATPase</fullName>
    </submittedName>
</protein>
<name>A0ABV0K9H7_9CYAN</name>
<keyword evidence="6" id="KW-1185">Reference proteome</keyword>
<feature type="domain" description="AAA+ ATPase" evidence="4">
    <location>
        <begin position="187"/>
        <end position="336"/>
    </location>
</feature>
<dbReference type="InterPro" id="IPR027417">
    <property type="entry name" value="P-loop_NTPase"/>
</dbReference>
<dbReference type="InterPro" id="IPR003959">
    <property type="entry name" value="ATPase_AAA_core"/>
</dbReference>
<dbReference type="InterPro" id="IPR050221">
    <property type="entry name" value="26S_Proteasome_ATPase"/>
</dbReference>
<keyword evidence="2" id="KW-0547">Nucleotide-binding</keyword>
<reference evidence="5 6" key="1">
    <citation type="submission" date="2022-04" db="EMBL/GenBank/DDBJ databases">
        <title>Positive selection, recombination, and allopatry shape intraspecific diversity of widespread and dominant cyanobacteria.</title>
        <authorList>
            <person name="Wei J."/>
            <person name="Shu W."/>
            <person name="Hu C."/>
        </authorList>
    </citation>
    <scope>NUCLEOTIDE SEQUENCE [LARGE SCALE GENOMIC DNA]</scope>
    <source>
        <strain evidence="5 6">DQ-A4</strain>
    </source>
</reference>
<dbReference type="Pfam" id="PF00004">
    <property type="entry name" value="AAA"/>
    <property type="match status" value="1"/>
</dbReference>
<comment type="caution">
    <text evidence="5">The sequence shown here is derived from an EMBL/GenBank/DDBJ whole genome shotgun (WGS) entry which is preliminary data.</text>
</comment>
<dbReference type="Proteomes" id="UP001482513">
    <property type="component" value="Unassembled WGS sequence"/>
</dbReference>
<dbReference type="EMBL" id="JAMPKX010000010">
    <property type="protein sequence ID" value="MEP0949201.1"/>
    <property type="molecule type" value="Genomic_DNA"/>
</dbReference>
<dbReference type="PANTHER" id="PTHR23073">
    <property type="entry name" value="26S PROTEASOME REGULATORY SUBUNIT"/>
    <property type="match status" value="1"/>
</dbReference>
<evidence type="ECO:0000313" key="6">
    <source>
        <dbReference type="Proteomes" id="UP001482513"/>
    </source>
</evidence>
<organism evidence="5 6">
    <name type="scientific">Leptolyngbya subtilissima DQ-A4</name>
    <dbReference type="NCBI Taxonomy" id="2933933"/>
    <lineage>
        <taxon>Bacteria</taxon>
        <taxon>Bacillati</taxon>
        <taxon>Cyanobacteriota</taxon>
        <taxon>Cyanophyceae</taxon>
        <taxon>Leptolyngbyales</taxon>
        <taxon>Leptolyngbyaceae</taxon>
        <taxon>Leptolyngbya group</taxon>
        <taxon>Leptolyngbya</taxon>
    </lineage>
</organism>
<dbReference type="SUPFAM" id="SSF52540">
    <property type="entry name" value="P-loop containing nucleoside triphosphate hydrolases"/>
    <property type="match status" value="1"/>
</dbReference>
<evidence type="ECO:0000256" key="2">
    <source>
        <dbReference type="ARBA" id="ARBA00022741"/>
    </source>
</evidence>
<dbReference type="RefSeq" id="WP_190694303.1">
    <property type="nucleotide sequence ID" value="NZ_JAMPKX010000010.1"/>
</dbReference>
<proteinExistence type="inferred from homology"/>
<evidence type="ECO:0000256" key="1">
    <source>
        <dbReference type="ARBA" id="ARBA00006914"/>
    </source>
</evidence>
<evidence type="ECO:0000256" key="3">
    <source>
        <dbReference type="ARBA" id="ARBA00022840"/>
    </source>
</evidence>
<evidence type="ECO:0000259" key="4">
    <source>
        <dbReference type="SMART" id="SM00382"/>
    </source>
</evidence>
<dbReference type="SMART" id="SM00382">
    <property type="entry name" value="AAA"/>
    <property type="match status" value="1"/>
</dbReference>
<sequence>MTDTPIYLVSPDGAPLGKLRASVLELVAEAEQVARSKNLAKRAALPAFLNDYLEREGYQVAPDELKRVIAEFNQVCRGEALSAIQIICTSEHLASSANNFNEQLFKQPISMRASQTESQVQQFFEVERVYPDETARSLYESLIGLDEHKKRLLVELEMLLYPQRLEAWSREHHQGRVLHLCKQLHNRTPLILLEGDVGTGKTVLAETIGDPLARQIGSKAKVHLLKINSQVRGTGLVGEMSDLIVQAFAQAEARAASLKEPMLLLLDEADALAARRDTQQMHHEDKAGLNTLLQRLDNLRLTGLAIAVIFITNRPDALDPAIRRRAALDLFFERPADEVRADIIRRYLPELEWAEEQIAKLVHLTGSQEPKNEGISFTASDLTNRLFMGALREAFSQQRELKVDDLLEQASYLIPTPKMGTI</sequence>
<accession>A0ABV0K9H7</accession>
<evidence type="ECO:0000313" key="5">
    <source>
        <dbReference type="EMBL" id="MEP0949201.1"/>
    </source>
</evidence>
<gene>
    <name evidence="5" type="ORF">NC992_20145</name>
</gene>
<comment type="similarity">
    <text evidence="1">Belongs to the AAA ATPase family.</text>
</comment>